<dbReference type="EMBL" id="LAZR01017708">
    <property type="protein sequence ID" value="KKL99307.1"/>
    <property type="molecule type" value="Genomic_DNA"/>
</dbReference>
<dbReference type="AlphaFoldDB" id="A0A0F9JK38"/>
<reference evidence="1" key="1">
    <citation type="journal article" date="2015" name="Nature">
        <title>Complex archaea that bridge the gap between prokaryotes and eukaryotes.</title>
        <authorList>
            <person name="Spang A."/>
            <person name="Saw J.H."/>
            <person name="Jorgensen S.L."/>
            <person name="Zaremba-Niedzwiedzka K."/>
            <person name="Martijn J."/>
            <person name="Lind A.E."/>
            <person name="van Eijk R."/>
            <person name="Schleper C."/>
            <person name="Guy L."/>
            <person name="Ettema T.J."/>
        </authorList>
    </citation>
    <scope>NUCLEOTIDE SEQUENCE</scope>
</reference>
<proteinExistence type="predicted"/>
<comment type="caution">
    <text evidence="1">The sequence shown here is derived from an EMBL/GenBank/DDBJ whole genome shotgun (WGS) entry which is preliminary data.</text>
</comment>
<protein>
    <submittedName>
        <fullName evidence="1">Uncharacterized protein</fullName>
    </submittedName>
</protein>
<accession>A0A0F9JK38</accession>
<organism evidence="1">
    <name type="scientific">marine sediment metagenome</name>
    <dbReference type="NCBI Taxonomy" id="412755"/>
    <lineage>
        <taxon>unclassified sequences</taxon>
        <taxon>metagenomes</taxon>
        <taxon>ecological metagenomes</taxon>
    </lineage>
</organism>
<gene>
    <name evidence="1" type="ORF">LCGC14_1815710</name>
</gene>
<evidence type="ECO:0000313" key="1">
    <source>
        <dbReference type="EMBL" id="KKL99307.1"/>
    </source>
</evidence>
<sequence>MMDPRLLTNRKNLLYNLLEQLKEIKDVKAKEVLNAEIFFY</sequence>
<name>A0A0F9JK38_9ZZZZ</name>